<feature type="transmembrane region" description="Helical" evidence="1">
    <location>
        <begin position="246"/>
        <end position="264"/>
    </location>
</feature>
<sequence>MLGISSLLLGSSAGLVLARWLVAFTGFRFASTQIIAVSEELARVKTFDIFDFAFAFIFTLVFFVFNRRLVQKSTSRFANYYYLALSAVIFIQTHFFDFSSGNVVLMIFFTQAVYWWANRVKTGKIKLTAVLFGIAAYFAAGFVFNYFWWPLFISLLAAFFYQAYIKFDLPKRVSLFLIVVFLSFNPYFYIGNFDSVEEGFWAAWIQRLGQGEVLYKDVATYYPPLVIWGLSFFTRVFGSTIYNQRLFFHIFEIFGFYVLFLLIRKVVKKPVNYWAVLFLALSFAFTSVRNNVMVRLLPALLSLLFFKSPFLAGAMGGLSLFTSMEVGLALIPALLVSFPLKKFIRLGAGYLLVMIPIVLILIFQGALSDFVSQTFFYSKAFSLGYFNTPVERAITTEFFHWHLFYQYLGTTAAMWEVVRGVLLLGLIIVVGMKNKLVFSMIIFSLLLFRVYLGRSDWYHLLFVALPALPVLFYLIEKWTSKVGINVALIFLFLFVLGGQWTLGSESFLSKKLVSIEKFGRAVGSYQPFNLERAKVLVGSESNVNDISKTVGYIKDNTTVNETIFVFPWGPEIYFLADRKNATRFDTPYSFFSNEYQKEMVDSLKEMEPKLIVYEPNKRFGNLSPKDLELINSYIVENYIPITYFDTYVIYGKDK</sequence>
<feature type="transmembrane region" description="Helical" evidence="1">
    <location>
        <begin position="482"/>
        <end position="502"/>
    </location>
</feature>
<feature type="transmembrane region" description="Helical" evidence="1">
    <location>
        <begin position="124"/>
        <end position="140"/>
    </location>
</feature>
<feature type="transmembrane region" description="Helical" evidence="1">
    <location>
        <begin position="101"/>
        <end position="117"/>
    </location>
</feature>
<gene>
    <name evidence="2" type="ORF">A2975_05055</name>
</gene>
<keyword evidence="1" id="KW-0812">Transmembrane</keyword>
<feature type="transmembrane region" description="Helical" evidence="1">
    <location>
        <begin position="348"/>
        <end position="367"/>
    </location>
</feature>
<feature type="transmembrane region" description="Helical" evidence="1">
    <location>
        <begin position="436"/>
        <end position="452"/>
    </location>
</feature>
<comment type="caution">
    <text evidence="2">The sequence shown here is derived from an EMBL/GenBank/DDBJ whole genome shotgun (WGS) entry which is preliminary data.</text>
</comment>
<dbReference type="Proteomes" id="UP000178429">
    <property type="component" value="Unassembled WGS sequence"/>
</dbReference>
<evidence type="ECO:0000313" key="3">
    <source>
        <dbReference type="Proteomes" id="UP000178429"/>
    </source>
</evidence>
<feature type="transmembrane region" description="Helical" evidence="1">
    <location>
        <begin position="271"/>
        <end position="290"/>
    </location>
</feature>
<name>A0A1F8C2U0_9BACT</name>
<evidence type="ECO:0000313" key="2">
    <source>
        <dbReference type="EMBL" id="OGM69948.1"/>
    </source>
</evidence>
<accession>A0A1F8C2U0</accession>
<feature type="transmembrane region" description="Helical" evidence="1">
    <location>
        <begin position="173"/>
        <end position="190"/>
    </location>
</feature>
<dbReference type="AlphaFoldDB" id="A0A1F8C2U0"/>
<proteinExistence type="predicted"/>
<feature type="transmembrane region" description="Helical" evidence="1">
    <location>
        <begin position="404"/>
        <end position="429"/>
    </location>
</feature>
<dbReference type="EMBL" id="MGHL01000007">
    <property type="protein sequence ID" value="OGM69948.1"/>
    <property type="molecule type" value="Genomic_DNA"/>
</dbReference>
<feature type="transmembrane region" description="Helical" evidence="1">
    <location>
        <begin position="77"/>
        <end position="95"/>
    </location>
</feature>
<protein>
    <recommendedName>
        <fullName evidence="4">Glycosyltransferase RgtA/B/C/D-like domain-containing protein</fullName>
    </recommendedName>
</protein>
<organism evidence="2 3">
    <name type="scientific">Candidatus Woesebacteria bacterium RIFCSPLOWO2_01_FULL_44_14</name>
    <dbReference type="NCBI Taxonomy" id="1802525"/>
    <lineage>
        <taxon>Bacteria</taxon>
        <taxon>Candidatus Woeseibacteriota</taxon>
    </lineage>
</organism>
<evidence type="ECO:0000256" key="1">
    <source>
        <dbReference type="SAM" id="Phobius"/>
    </source>
</evidence>
<reference evidence="2 3" key="1">
    <citation type="journal article" date="2016" name="Nat. Commun.">
        <title>Thousands of microbial genomes shed light on interconnected biogeochemical processes in an aquifer system.</title>
        <authorList>
            <person name="Anantharaman K."/>
            <person name="Brown C.T."/>
            <person name="Hug L.A."/>
            <person name="Sharon I."/>
            <person name="Castelle C.J."/>
            <person name="Probst A.J."/>
            <person name="Thomas B.C."/>
            <person name="Singh A."/>
            <person name="Wilkins M.J."/>
            <person name="Karaoz U."/>
            <person name="Brodie E.L."/>
            <person name="Williams K.H."/>
            <person name="Hubbard S.S."/>
            <person name="Banfield J.F."/>
        </authorList>
    </citation>
    <scope>NUCLEOTIDE SEQUENCE [LARGE SCALE GENOMIC DNA]</scope>
</reference>
<keyword evidence="1" id="KW-0472">Membrane</keyword>
<keyword evidence="1" id="KW-1133">Transmembrane helix</keyword>
<feature type="transmembrane region" description="Helical" evidence="1">
    <location>
        <begin position="310"/>
        <end position="336"/>
    </location>
</feature>
<feature type="transmembrane region" description="Helical" evidence="1">
    <location>
        <begin position="146"/>
        <end position="164"/>
    </location>
</feature>
<evidence type="ECO:0008006" key="4">
    <source>
        <dbReference type="Google" id="ProtNLM"/>
    </source>
</evidence>
<feature type="transmembrane region" description="Helical" evidence="1">
    <location>
        <begin position="458"/>
        <end position="475"/>
    </location>
</feature>
<feature type="transmembrane region" description="Helical" evidence="1">
    <location>
        <begin position="46"/>
        <end position="65"/>
    </location>
</feature>